<dbReference type="GO" id="GO:0070274">
    <property type="term" value="C:RES complex"/>
    <property type="evidence" value="ECO:0007669"/>
    <property type="project" value="TreeGrafter"/>
</dbReference>
<dbReference type="EMBL" id="CP119880">
    <property type="protein sequence ID" value="WFD35985.1"/>
    <property type="molecule type" value="Genomic_DNA"/>
</dbReference>
<reference evidence="3" key="1">
    <citation type="submission" date="2023-03" db="EMBL/GenBank/DDBJ databases">
        <title>Mating type loci evolution in Malassezia.</title>
        <authorList>
            <person name="Coelho M.A."/>
        </authorList>
    </citation>
    <scope>NUCLEOTIDE SEQUENCE</scope>
    <source>
        <strain evidence="3">CBS 11721</strain>
    </source>
</reference>
<proteinExistence type="inferred from homology"/>
<dbReference type="InterPro" id="IPR051112">
    <property type="entry name" value="CWC26_splicing_factor"/>
</dbReference>
<dbReference type="PANTHER" id="PTHR31809">
    <property type="entry name" value="BUD13 HOMOLOG"/>
    <property type="match status" value="1"/>
</dbReference>
<evidence type="ECO:0000313" key="4">
    <source>
        <dbReference type="Proteomes" id="UP001219933"/>
    </source>
</evidence>
<dbReference type="Proteomes" id="UP001219933">
    <property type="component" value="Chromosome 4"/>
</dbReference>
<dbReference type="GO" id="GO:0005684">
    <property type="term" value="C:U2-type spliceosomal complex"/>
    <property type="evidence" value="ECO:0007669"/>
    <property type="project" value="TreeGrafter"/>
</dbReference>
<feature type="compositionally biased region" description="Basic and acidic residues" evidence="2">
    <location>
        <begin position="242"/>
        <end position="251"/>
    </location>
</feature>
<evidence type="ECO:0000256" key="1">
    <source>
        <dbReference type="ARBA" id="ARBA00011069"/>
    </source>
</evidence>
<feature type="compositionally biased region" description="Polar residues" evidence="2">
    <location>
        <begin position="146"/>
        <end position="156"/>
    </location>
</feature>
<feature type="compositionally biased region" description="Basic and acidic residues" evidence="2">
    <location>
        <begin position="187"/>
        <end position="225"/>
    </location>
</feature>
<dbReference type="GO" id="GO:0003723">
    <property type="term" value="F:RNA binding"/>
    <property type="evidence" value="ECO:0007669"/>
    <property type="project" value="TreeGrafter"/>
</dbReference>
<gene>
    <name evidence="3" type="primary">CWC26</name>
    <name evidence="3" type="ORF">MCUN1_002856</name>
</gene>
<dbReference type="GO" id="GO:0000398">
    <property type="term" value="P:mRNA splicing, via spliceosome"/>
    <property type="evidence" value="ECO:0007669"/>
    <property type="project" value="TreeGrafter"/>
</dbReference>
<feature type="compositionally biased region" description="Low complexity" evidence="2">
    <location>
        <begin position="1"/>
        <end position="40"/>
    </location>
</feature>
<name>A0AAF0J7D0_9BASI</name>
<comment type="similarity">
    <text evidence="1">Belongs to the CWC26 family.</text>
</comment>
<dbReference type="Pfam" id="PF09736">
    <property type="entry name" value="Bud13"/>
    <property type="match status" value="1"/>
</dbReference>
<sequence length="379" mass="41822">MGVDAGTEAGTDAGAEGEAEAGAAPADAAVPAAAATAAAGPGAGAGTVGTAAAAAAAPGVRYPKLQLYLAQHYYSGPKADVIAAKYGDDRKKKKKKKTVDEGALTIRDESDAWPAAAEEEEEQIQVPHEAPKPNASSWATVRREQVPTNQTHVQTESQEQEHAEHAQPAASADASAPPAKPRAGLMTREEIRAQREARRAAEEAQREKEIEEDPHETVYRDEQGRRIDVAEQERITREALEAEAQKEKERATWTQGLAQRREREAQDAELRKLRAEGFTRYVFISLTSDANDTRMNEALRDREHWDDPARAYLTRKRGPRVTRPQYKGPPPPPNRFGIKPGYRWDGVDRGNGFERKLFAAISERERRRETSQSWAMQDM</sequence>
<feature type="region of interest" description="Disordered" evidence="2">
    <location>
        <begin position="88"/>
        <end position="225"/>
    </location>
</feature>
<organism evidence="3 4">
    <name type="scientific">Malassezia cuniculi</name>
    <dbReference type="NCBI Taxonomy" id="948313"/>
    <lineage>
        <taxon>Eukaryota</taxon>
        <taxon>Fungi</taxon>
        <taxon>Dikarya</taxon>
        <taxon>Basidiomycota</taxon>
        <taxon>Ustilaginomycotina</taxon>
        <taxon>Malasseziomycetes</taxon>
        <taxon>Malasseziales</taxon>
        <taxon>Malasseziaceae</taxon>
        <taxon>Malassezia</taxon>
    </lineage>
</organism>
<keyword evidence="4" id="KW-1185">Reference proteome</keyword>
<feature type="region of interest" description="Disordered" evidence="2">
    <location>
        <begin position="1"/>
        <end position="47"/>
    </location>
</feature>
<dbReference type="PANTHER" id="PTHR31809:SF0">
    <property type="entry name" value="BUD13 HOMOLOG"/>
    <property type="match status" value="1"/>
</dbReference>
<feature type="region of interest" description="Disordered" evidence="2">
    <location>
        <begin position="242"/>
        <end position="265"/>
    </location>
</feature>
<protein>
    <submittedName>
        <fullName evidence="3">Pre-mRNA-splicing factor cwc26</fullName>
    </submittedName>
</protein>
<accession>A0AAF0J7D0</accession>
<evidence type="ECO:0000313" key="3">
    <source>
        <dbReference type="EMBL" id="WFD35985.1"/>
    </source>
</evidence>
<feature type="region of interest" description="Disordered" evidence="2">
    <location>
        <begin position="315"/>
        <end position="342"/>
    </location>
</feature>
<dbReference type="InterPro" id="IPR018609">
    <property type="entry name" value="Bud13"/>
</dbReference>
<evidence type="ECO:0000256" key="2">
    <source>
        <dbReference type="SAM" id="MobiDB-lite"/>
    </source>
</evidence>
<dbReference type="AlphaFoldDB" id="A0AAF0J7D0"/>
<feature type="compositionally biased region" description="Low complexity" evidence="2">
    <location>
        <begin position="166"/>
        <end position="177"/>
    </location>
</feature>